<proteinExistence type="predicted"/>
<dbReference type="Gene3D" id="3.40.30.10">
    <property type="entry name" value="Glutaredoxin"/>
    <property type="match status" value="1"/>
</dbReference>
<sequence length="87" mass="9783">MLVRLQLRLYVVDGDYLSDTALKNVRKLLGDEADIDVVDVARCPQLAREHGVVAIPTLERVRPEPRKRVIGDLSDREALKKFLGCGQ</sequence>
<organism evidence="2 3">
    <name type="scientific">Methanothermobacter thermautotrophicus</name>
    <name type="common">Methanobacterium thermoformicicum</name>
    <dbReference type="NCBI Taxonomy" id="145262"/>
    <lineage>
        <taxon>Archaea</taxon>
        <taxon>Methanobacteriati</taxon>
        <taxon>Methanobacteriota</taxon>
        <taxon>Methanomada group</taxon>
        <taxon>Methanobacteria</taxon>
        <taxon>Methanobacteriales</taxon>
        <taxon>Methanobacteriaceae</taxon>
        <taxon>Methanothermobacter</taxon>
    </lineage>
</organism>
<dbReference type="AlphaFoldDB" id="A0A7J4MTL9"/>
<evidence type="ECO:0000313" key="3">
    <source>
        <dbReference type="Proteomes" id="UP000538031"/>
    </source>
</evidence>
<comment type="caution">
    <text evidence="2">The sequence shown here is derived from an EMBL/GenBank/DDBJ whole genome shotgun (WGS) entry which is preliminary data.</text>
</comment>
<feature type="domain" description="KaiB" evidence="1">
    <location>
        <begin position="8"/>
        <end position="85"/>
    </location>
</feature>
<dbReference type="SUPFAM" id="SSF52833">
    <property type="entry name" value="Thioredoxin-like"/>
    <property type="match status" value="1"/>
</dbReference>
<reference evidence="3" key="1">
    <citation type="journal article" date="2020" name="bioRxiv">
        <title>A rank-normalized archaeal taxonomy based on genome phylogeny resolves widespread incomplete and uneven classifications.</title>
        <authorList>
            <person name="Rinke C."/>
            <person name="Chuvochina M."/>
            <person name="Mussig A.J."/>
            <person name="Chaumeil P.-A."/>
            <person name="Waite D.W."/>
            <person name="Whitman W.B."/>
            <person name="Parks D.H."/>
            <person name="Hugenholtz P."/>
        </authorList>
    </citation>
    <scope>NUCLEOTIDE SEQUENCE [LARGE SCALE GENOMIC DNA]</scope>
</reference>
<dbReference type="GO" id="GO:0048511">
    <property type="term" value="P:rhythmic process"/>
    <property type="evidence" value="ECO:0007669"/>
    <property type="project" value="InterPro"/>
</dbReference>
<dbReference type="InterPro" id="IPR011649">
    <property type="entry name" value="KaiB_domain"/>
</dbReference>
<dbReference type="Proteomes" id="UP000538031">
    <property type="component" value="Unassembled WGS sequence"/>
</dbReference>
<name>A0A7J4MTL9_METTF</name>
<evidence type="ECO:0000313" key="2">
    <source>
        <dbReference type="EMBL" id="HIH63997.1"/>
    </source>
</evidence>
<gene>
    <name evidence="2" type="ORF">HA285_00060</name>
</gene>
<dbReference type="SMART" id="SM01248">
    <property type="entry name" value="KaiB"/>
    <property type="match status" value="1"/>
</dbReference>
<dbReference type="Pfam" id="PF07689">
    <property type="entry name" value="KaiB"/>
    <property type="match status" value="1"/>
</dbReference>
<dbReference type="PANTHER" id="PTHR41709">
    <property type="entry name" value="KAIB-LIKE PROTEIN 1"/>
    <property type="match status" value="1"/>
</dbReference>
<protein>
    <submittedName>
        <fullName evidence="2">Circadian clock protein KaiB</fullName>
    </submittedName>
</protein>
<accession>A0A7J4MTL9</accession>
<dbReference type="PANTHER" id="PTHR41709:SF2">
    <property type="entry name" value="CIRCADIAN CLOCK PROTEIN KAIB2"/>
    <property type="match status" value="1"/>
</dbReference>
<evidence type="ECO:0000259" key="1">
    <source>
        <dbReference type="SMART" id="SM01248"/>
    </source>
</evidence>
<dbReference type="InterPro" id="IPR036249">
    <property type="entry name" value="Thioredoxin-like_sf"/>
</dbReference>
<dbReference type="InterPro" id="IPR039022">
    <property type="entry name" value="KaiB-like"/>
</dbReference>
<dbReference type="EMBL" id="DUHT01000001">
    <property type="protein sequence ID" value="HIH63997.1"/>
    <property type="molecule type" value="Genomic_DNA"/>
</dbReference>